<protein>
    <submittedName>
        <fullName evidence="7">Threonine/homoserine/homoserine lactone efflux protein</fullName>
    </submittedName>
</protein>
<dbReference type="GO" id="GO:0015171">
    <property type="term" value="F:amino acid transmembrane transporter activity"/>
    <property type="evidence" value="ECO:0007669"/>
    <property type="project" value="TreeGrafter"/>
</dbReference>
<organism evidence="7 8">
    <name type="scientific">Haloactinospora alba</name>
    <dbReference type="NCBI Taxonomy" id="405555"/>
    <lineage>
        <taxon>Bacteria</taxon>
        <taxon>Bacillati</taxon>
        <taxon>Actinomycetota</taxon>
        <taxon>Actinomycetes</taxon>
        <taxon>Streptosporangiales</taxon>
        <taxon>Nocardiopsidaceae</taxon>
        <taxon>Haloactinospora</taxon>
    </lineage>
</organism>
<evidence type="ECO:0000256" key="1">
    <source>
        <dbReference type="ARBA" id="ARBA00004651"/>
    </source>
</evidence>
<accession>A0A543N711</accession>
<proteinExistence type="predicted"/>
<evidence type="ECO:0000256" key="4">
    <source>
        <dbReference type="ARBA" id="ARBA00022989"/>
    </source>
</evidence>
<keyword evidence="2" id="KW-1003">Cell membrane</keyword>
<dbReference type="Pfam" id="PF01810">
    <property type="entry name" value="LysE"/>
    <property type="match status" value="1"/>
</dbReference>
<comment type="subcellular location">
    <subcellularLocation>
        <location evidence="1">Cell membrane</location>
        <topology evidence="1">Multi-pass membrane protein</topology>
    </subcellularLocation>
</comment>
<keyword evidence="8" id="KW-1185">Reference proteome</keyword>
<evidence type="ECO:0000256" key="6">
    <source>
        <dbReference type="SAM" id="Phobius"/>
    </source>
</evidence>
<feature type="transmembrane region" description="Helical" evidence="6">
    <location>
        <begin position="40"/>
        <end position="68"/>
    </location>
</feature>
<keyword evidence="3 6" id="KW-0812">Transmembrane</keyword>
<comment type="caution">
    <text evidence="7">The sequence shown here is derived from an EMBL/GenBank/DDBJ whole genome shotgun (WGS) entry which is preliminary data.</text>
</comment>
<dbReference type="Proteomes" id="UP000317422">
    <property type="component" value="Unassembled WGS sequence"/>
</dbReference>
<keyword evidence="5 6" id="KW-0472">Membrane</keyword>
<gene>
    <name evidence="7" type="ORF">FHX37_4342</name>
</gene>
<dbReference type="RefSeq" id="WP_141926051.1">
    <property type="nucleotide sequence ID" value="NZ_VFQC01000003.1"/>
</dbReference>
<sequence length="211" mass="21855">MDTALLMGFAAAAFVLSIVPGPDMMFIVAHAATGGRRGGLVAAAGMSTGVVGHTLAVAFGLGAVIQAAPAALDAVRVVGALFLVYLAVSTWRASRSHQENPPEPRNQSLGRVYAMAALTNLANPKVVLFYLAFLPQFLTTGAGSWPVTVQLLTLGAVLLAVGLAVDAFVGVLAGTLSERLLWRGSAFRRWLDRTAAVVFGGLAARIALDAR</sequence>
<feature type="transmembrane region" description="Helical" evidence="6">
    <location>
        <begin position="112"/>
        <end position="133"/>
    </location>
</feature>
<feature type="transmembrane region" description="Helical" evidence="6">
    <location>
        <begin position="74"/>
        <end position="91"/>
    </location>
</feature>
<dbReference type="PANTHER" id="PTHR30086">
    <property type="entry name" value="ARGININE EXPORTER PROTEIN ARGO"/>
    <property type="match status" value="1"/>
</dbReference>
<feature type="transmembrane region" description="Helical" evidence="6">
    <location>
        <begin position="6"/>
        <end position="28"/>
    </location>
</feature>
<reference evidence="7 8" key="1">
    <citation type="submission" date="2019-06" db="EMBL/GenBank/DDBJ databases">
        <title>Sequencing the genomes of 1000 actinobacteria strains.</title>
        <authorList>
            <person name="Klenk H.-P."/>
        </authorList>
    </citation>
    <scope>NUCLEOTIDE SEQUENCE [LARGE SCALE GENOMIC DNA]</scope>
    <source>
        <strain evidence="7 8">DSM 45015</strain>
    </source>
</reference>
<keyword evidence="4 6" id="KW-1133">Transmembrane helix</keyword>
<evidence type="ECO:0000256" key="2">
    <source>
        <dbReference type="ARBA" id="ARBA00022475"/>
    </source>
</evidence>
<name>A0A543N711_9ACTN</name>
<feature type="transmembrane region" description="Helical" evidence="6">
    <location>
        <begin position="145"/>
        <end position="169"/>
    </location>
</feature>
<dbReference type="EMBL" id="VFQC01000003">
    <property type="protein sequence ID" value="TQN27618.1"/>
    <property type="molecule type" value="Genomic_DNA"/>
</dbReference>
<dbReference type="AlphaFoldDB" id="A0A543N711"/>
<evidence type="ECO:0000313" key="8">
    <source>
        <dbReference type="Proteomes" id="UP000317422"/>
    </source>
</evidence>
<evidence type="ECO:0000313" key="7">
    <source>
        <dbReference type="EMBL" id="TQN27618.1"/>
    </source>
</evidence>
<dbReference type="InterPro" id="IPR001123">
    <property type="entry name" value="LeuE-type"/>
</dbReference>
<dbReference type="PANTHER" id="PTHR30086:SF20">
    <property type="entry name" value="ARGININE EXPORTER PROTEIN ARGO-RELATED"/>
    <property type="match status" value="1"/>
</dbReference>
<evidence type="ECO:0000256" key="5">
    <source>
        <dbReference type="ARBA" id="ARBA00023136"/>
    </source>
</evidence>
<dbReference type="OrthoDB" id="5185770at2"/>
<dbReference type="GO" id="GO:0005886">
    <property type="term" value="C:plasma membrane"/>
    <property type="evidence" value="ECO:0007669"/>
    <property type="project" value="UniProtKB-SubCell"/>
</dbReference>
<evidence type="ECO:0000256" key="3">
    <source>
        <dbReference type="ARBA" id="ARBA00022692"/>
    </source>
</evidence>
<dbReference type="PIRSF" id="PIRSF006324">
    <property type="entry name" value="LeuE"/>
    <property type="match status" value="1"/>
</dbReference>